<organism evidence="4 5">
    <name type="scientific">Aromia moschata</name>
    <dbReference type="NCBI Taxonomy" id="1265417"/>
    <lineage>
        <taxon>Eukaryota</taxon>
        <taxon>Metazoa</taxon>
        <taxon>Ecdysozoa</taxon>
        <taxon>Arthropoda</taxon>
        <taxon>Hexapoda</taxon>
        <taxon>Insecta</taxon>
        <taxon>Pterygota</taxon>
        <taxon>Neoptera</taxon>
        <taxon>Endopterygota</taxon>
        <taxon>Coleoptera</taxon>
        <taxon>Polyphaga</taxon>
        <taxon>Cucujiformia</taxon>
        <taxon>Chrysomeloidea</taxon>
        <taxon>Cerambycidae</taxon>
        <taxon>Cerambycinae</taxon>
        <taxon>Callichromatini</taxon>
        <taxon>Aromia</taxon>
    </lineage>
</organism>
<feature type="compositionally biased region" description="Polar residues" evidence="2">
    <location>
        <begin position="15"/>
        <end position="24"/>
    </location>
</feature>
<dbReference type="SMART" id="SM00398">
    <property type="entry name" value="HMG"/>
    <property type="match status" value="1"/>
</dbReference>
<keyword evidence="1" id="KW-0539">Nucleus</keyword>
<comment type="caution">
    <text evidence="4">The sequence shown here is derived from an EMBL/GenBank/DDBJ whole genome shotgun (WGS) entry which is preliminary data.</text>
</comment>
<feature type="compositionally biased region" description="Polar residues" evidence="2">
    <location>
        <begin position="36"/>
        <end position="46"/>
    </location>
</feature>
<feature type="DNA-binding region" description="HMG box" evidence="1">
    <location>
        <begin position="73"/>
        <end position="141"/>
    </location>
</feature>
<dbReference type="AlphaFoldDB" id="A0AAV8YCX9"/>
<dbReference type="Proteomes" id="UP001162162">
    <property type="component" value="Unassembled WGS sequence"/>
</dbReference>
<dbReference type="PANTHER" id="PTHR46232:SF1">
    <property type="entry name" value="SWI_SNF-RELATED MATRIX-ASSOCIATED ACTIN-DEPENDENT REGULATOR OF CHROMATIN SUBFAMILY E MEMBER 1"/>
    <property type="match status" value="1"/>
</dbReference>
<dbReference type="PANTHER" id="PTHR46232">
    <property type="entry name" value="SMARCE1 REGULATOR OF CHROMATIN"/>
    <property type="match status" value="1"/>
</dbReference>
<dbReference type="FunFam" id="1.10.30.10:FF:000048">
    <property type="entry name" value="Putative SWI/SNF-related matrix-associated actin-dependent regulator chromatin subfamily E member"/>
    <property type="match status" value="1"/>
</dbReference>
<feature type="compositionally biased region" description="Acidic residues" evidence="2">
    <location>
        <begin position="189"/>
        <end position="198"/>
    </location>
</feature>
<evidence type="ECO:0000313" key="4">
    <source>
        <dbReference type="EMBL" id="KAJ8949480.1"/>
    </source>
</evidence>
<feature type="region of interest" description="Disordered" evidence="2">
    <location>
        <begin position="528"/>
        <end position="550"/>
    </location>
</feature>
<dbReference type="InterPro" id="IPR036910">
    <property type="entry name" value="HMG_box_dom_sf"/>
</dbReference>
<feature type="region of interest" description="Disordered" evidence="2">
    <location>
        <begin position="1"/>
        <end position="78"/>
    </location>
</feature>
<dbReference type="EMBL" id="JAPWTK010000117">
    <property type="protein sequence ID" value="KAJ8949480.1"/>
    <property type="molecule type" value="Genomic_DNA"/>
</dbReference>
<dbReference type="Gene3D" id="1.10.30.10">
    <property type="entry name" value="High mobility group box domain"/>
    <property type="match status" value="1"/>
</dbReference>
<dbReference type="GO" id="GO:0016514">
    <property type="term" value="C:SWI/SNF complex"/>
    <property type="evidence" value="ECO:0007669"/>
    <property type="project" value="TreeGrafter"/>
</dbReference>
<feature type="region of interest" description="Disordered" evidence="2">
    <location>
        <begin position="572"/>
        <end position="642"/>
    </location>
</feature>
<feature type="compositionally biased region" description="Pro residues" evidence="2">
    <location>
        <begin position="457"/>
        <end position="472"/>
    </location>
</feature>
<keyword evidence="1" id="KW-0238">DNA-binding</keyword>
<feature type="compositionally biased region" description="Pro residues" evidence="2">
    <location>
        <begin position="384"/>
        <end position="400"/>
    </location>
</feature>
<accession>A0AAV8YCX9</accession>
<sequence>MALPANYKQVAIQMPSPQTSNQRLRASGGSSSNSSKETNPFVSTPNGHPGFVPQKIGKNTTSESKTPKPPKAPEKPLMPYMRYSRKVWDTVKAQNADLKLWEIGKIIGQMWRDLPEDDKNEFVEEYETEKLEYEKTLKNYHNSPAYLAYMAAKNKGKSVAQGPDGESHERTSSSSKQQAAADRRIEIQPAEDEDDQDDGYSVKHVAYARYLRNHRLINEIFSETVVPDVRSVVTTGRMQVLKRQVQSLTMHQKKLEAELQQIEEKFEAKKRKFIESSEQFQEELKKAVDDETFQKMVERQYDILKKEKNKVQEDVKPKIEENGISDVSASAGPIQENGQSHSEPMDQEPIKTENSPSHSQPPPSNGHAPHEGGKPPIPDQYQPVNPPYQPQQPEQPPPHGPSLCHTNEPPPIPSHSGTVHHHPPPPPPHAMPPGQQPMVPHAPVGMPASMGGGGGMPPAPGHGPPMPVPPHMQPGQGGAGHPPTAQAPPPHSNPMMPPAQVPQYQQQYPPQGQFVIVQIHNRFHSHLDLRTPATGPSHLNSRVTPPHPQGYPGPPGQYPPHGYYHQGYPQYPPHGNRAHGYPPHGATPPEGQQMPADGSQMYGGPAPMEAERMQGMMPEDGHLGDEGKIDPKNIGQVEKDEK</sequence>
<feature type="compositionally biased region" description="Pro residues" evidence="2">
    <location>
        <begin position="424"/>
        <end position="435"/>
    </location>
</feature>
<gene>
    <name evidence="4" type="ORF">NQ318_005947</name>
</gene>
<feature type="compositionally biased region" description="Basic and acidic residues" evidence="2">
    <location>
        <begin position="619"/>
        <end position="642"/>
    </location>
</feature>
<feature type="region of interest" description="Disordered" evidence="2">
    <location>
        <begin position="157"/>
        <end position="199"/>
    </location>
</feature>
<protein>
    <recommendedName>
        <fullName evidence="3">HMG box domain-containing protein</fullName>
    </recommendedName>
</protein>
<feature type="compositionally biased region" description="Basic and acidic residues" evidence="2">
    <location>
        <begin position="312"/>
        <end position="321"/>
    </location>
</feature>
<dbReference type="CDD" id="cd21983">
    <property type="entry name" value="HMG-box_SMARCE1"/>
    <property type="match status" value="1"/>
</dbReference>
<feature type="compositionally biased region" description="Pro residues" evidence="2">
    <location>
        <begin position="485"/>
        <end position="500"/>
    </location>
</feature>
<evidence type="ECO:0000259" key="3">
    <source>
        <dbReference type="PROSITE" id="PS50118"/>
    </source>
</evidence>
<reference evidence="4" key="1">
    <citation type="journal article" date="2023" name="Insect Mol. Biol.">
        <title>Genome sequencing provides insights into the evolution of gene families encoding plant cell wall-degrading enzymes in longhorned beetles.</title>
        <authorList>
            <person name="Shin N.R."/>
            <person name="Okamura Y."/>
            <person name="Kirsch R."/>
            <person name="Pauchet Y."/>
        </authorList>
    </citation>
    <scope>NUCLEOTIDE SEQUENCE</scope>
    <source>
        <strain evidence="4">AMC_N1</strain>
    </source>
</reference>
<feature type="region of interest" description="Disordered" evidence="2">
    <location>
        <begin position="312"/>
        <end position="504"/>
    </location>
</feature>
<proteinExistence type="predicted"/>
<dbReference type="Pfam" id="PF00505">
    <property type="entry name" value="HMG_box"/>
    <property type="match status" value="1"/>
</dbReference>
<dbReference type="GO" id="GO:0031492">
    <property type="term" value="F:nucleosomal DNA binding"/>
    <property type="evidence" value="ECO:0007669"/>
    <property type="project" value="TreeGrafter"/>
</dbReference>
<evidence type="ECO:0000313" key="5">
    <source>
        <dbReference type="Proteomes" id="UP001162162"/>
    </source>
</evidence>
<dbReference type="SUPFAM" id="SSF47095">
    <property type="entry name" value="HMG-box"/>
    <property type="match status" value="1"/>
</dbReference>
<keyword evidence="5" id="KW-1185">Reference proteome</keyword>
<evidence type="ECO:0000256" key="2">
    <source>
        <dbReference type="SAM" id="MobiDB-lite"/>
    </source>
</evidence>
<dbReference type="InterPro" id="IPR009071">
    <property type="entry name" value="HMG_box_dom"/>
</dbReference>
<evidence type="ECO:0000256" key="1">
    <source>
        <dbReference type="PROSITE-ProRule" id="PRU00267"/>
    </source>
</evidence>
<name>A0AAV8YCX9_9CUCU</name>
<dbReference type="GO" id="GO:0045892">
    <property type="term" value="P:negative regulation of DNA-templated transcription"/>
    <property type="evidence" value="ECO:0007669"/>
    <property type="project" value="TreeGrafter"/>
</dbReference>
<feature type="domain" description="HMG box" evidence="3">
    <location>
        <begin position="73"/>
        <end position="141"/>
    </location>
</feature>
<dbReference type="PROSITE" id="PS50118">
    <property type="entry name" value="HMG_BOX_2"/>
    <property type="match status" value="1"/>
</dbReference>
<dbReference type="GO" id="GO:0016922">
    <property type="term" value="F:nuclear receptor binding"/>
    <property type="evidence" value="ECO:0007669"/>
    <property type="project" value="TreeGrafter"/>
</dbReference>